<keyword evidence="8" id="KW-1185">Reference proteome</keyword>
<dbReference type="PANTHER" id="PTHR14025:SF20">
    <property type="entry name" value="FANCONI ANEMIA GROUP M PROTEIN"/>
    <property type="match status" value="1"/>
</dbReference>
<sequence>MKQVETQKENLVSDKQCDSSIEIPHRRKKRKQKNHFVLSQADVSGIHLSDDERTDDETDGLEESFIDDCTLLEDNQTDPHDIYLESVKDCAGLPQKYKLKFSSHHDDYISQSLANGCSTYLLDSFCVDDNEVSFISSDDNDEQKESKRCKKKENPKRKLRRIISRPSSSSSEEEIFDKLDIKSKEIKSSISSKGLSTSSKELINNGINHITSVCDSKNENLTVASHTSRRAVLNDSDMSDFMLSDTNKEGSAIKYVNNVSDSGVKDLKIESQTDIRQKFPEQELGISAAGAEHEPAISFDIGWNEDFSVPYFTDADPKSEPNFVPLVHNENSKPSRRMSILVDSKELAGGKPLISVLRNKHNVNCVVMQLSFADYIISNKIVIKRILDSEFTNGHIPQKLVDRIRAMCDLYEKVFVIIEKDIRKQNLSFNKNTTKYLQFALSLSSIPSIKMLCSNSSEHSADLLFSLIQMEKKRNQHIDIPVSLNDSSQKLFNFYQSFPHVSPICALNFVYHFPSINLFAESSVDQLKKVGCISSRKAVAVKQYFKSEMSFHPVS</sequence>
<dbReference type="InterPro" id="IPR011335">
    <property type="entry name" value="Restrct_endonuc-II-like"/>
</dbReference>
<feature type="domain" description="ERCC4" evidence="6">
    <location>
        <begin position="342"/>
        <end position="467"/>
    </location>
</feature>
<feature type="compositionally biased region" description="Basic residues" evidence="5">
    <location>
        <begin position="25"/>
        <end position="34"/>
    </location>
</feature>
<dbReference type="OrthoDB" id="6513042at2759"/>
<evidence type="ECO:0000259" key="6">
    <source>
        <dbReference type="Pfam" id="PF02732"/>
    </source>
</evidence>
<dbReference type="OMA" id="QEETKEC"/>
<evidence type="ECO:0000256" key="1">
    <source>
        <dbReference type="ARBA" id="ARBA00022741"/>
    </source>
</evidence>
<feature type="non-terminal residue" evidence="7">
    <location>
        <position position="555"/>
    </location>
</feature>
<dbReference type="GO" id="GO:0000400">
    <property type="term" value="F:four-way junction DNA binding"/>
    <property type="evidence" value="ECO:0007669"/>
    <property type="project" value="TreeGrafter"/>
</dbReference>
<organism evidence="7 8">
    <name type="scientific">Stegodyphus mimosarum</name>
    <name type="common">African social velvet spider</name>
    <dbReference type="NCBI Taxonomy" id="407821"/>
    <lineage>
        <taxon>Eukaryota</taxon>
        <taxon>Metazoa</taxon>
        <taxon>Ecdysozoa</taxon>
        <taxon>Arthropoda</taxon>
        <taxon>Chelicerata</taxon>
        <taxon>Arachnida</taxon>
        <taxon>Araneae</taxon>
        <taxon>Araneomorphae</taxon>
        <taxon>Entelegynae</taxon>
        <taxon>Eresoidea</taxon>
        <taxon>Eresidae</taxon>
        <taxon>Stegodyphus</taxon>
    </lineage>
</organism>
<dbReference type="GO" id="GO:0009378">
    <property type="term" value="F:four-way junction helicase activity"/>
    <property type="evidence" value="ECO:0007669"/>
    <property type="project" value="TreeGrafter"/>
</dbReference>
<feature type="region of interest" description="Disordered" evidence="5">
    <location>
        <begin position="136"/>
        <end position="166"/>
    </location>
</feature>
<dbReference type="GO" id="GO:0043138">
    <property type="term" value="F:3'-5' DNA helicase activity"/>
    <property type="evidence" value="ECO:0007669"/>
    <property type="project" value="TreeGrafter"/>
</dbReference>
<evidence type="ECO:0000313" key="7">
    <source>
        <dbReference type="EMBL" id="KFM64699.1"/>
    </source>
</evidence>
<dbReference type="GO" id="GO:0036297">
    <property type="term" value="P:interstrand cross-link repair"/>
    <property type="evidence" value="ECO:0007669"/>
    <property type="project" value="TreeGrafter"/>
</dbReference>
<dbReference type="GO" id="GO:0045003">
    <property type="term" value="P:double-strand break repair via synthesis-dependent strand annealing"/>
    <property type="evidence" value="ECO:0007669"/>
    <property type="project" value="TreeGrafter"/>
</dbReference>
<name>A0A087THW0_STEMI</name>
<proteinExistence type="predicted"/>
<feature type="compositionally biased region" description="Basic residues" evidence="5">
    <location>
        <begin position="147"/>
        <end position="163"/>
    </location>
</feature>
<dbReference type="InterPro" id="IPR010994">
    <property type="entry name" value="RuvA_2-like"/>
</dbReference>
<gene>
    <name evidence="7" type="ORF">X975_11574</name>
</gene>
<evidence type="ECO:0000256" key="3">
    <source>
        <dbReference type="ARBA" id="ARBA00022806"/>
    </source>
</evidence>
<dbReference type="AlphaFoldDB" id="A0A087THW0"/>
<dbReference type="Gene3D" id="1.10.150.20">
    <property type="entry name" value="5' to 3' exonuclease, C-terminal subdomain"/>
    <property type="match status" value="1"/>
</dbReference>
<evidence type="ECO:0000256" key="2">
    <source>
        <dbReference type="ARBA" id="ARBA00022801"/>
    </source>
</evidence>
<feature type="compositionally biased region" description="Basic and acidic residues" evidence="5">
    <location>
        <begin position="1"/>
        <end position="17"/>
    </location>
</feature>
<feature type="region of interest" description="Disordered" evidence="5">
    <location>
        <begin position="1"/>
        <end position="36"/>
    </location>
</feature>
<dbReference type="Proteomes" id="UP000054359">
    <property type="component" value="Unassembled WGS sequence"/>
</dbReference>
<dbReference type="Pfam" id="PF02732">
    <property type="entry name" value="ERCC4"/>
    <property type="match status" value="1"/>
</dbReference>
<dbReference type="STRING" id="407821.A0A087THW0"/>
<keyword evidence="3" id="KW-0347">Helicase</keyword>
<dbReference type="SUPFAM" id="SSF52980">
    <property type="entry name" value="Restriction endonuclease-like"/>
    <property type="match status" value="1"/>
</dbReference>
<dbReference type="GO" id="GO:0005524">
    <property type="term" value="F:ATP binding"/>
    <property type="evidence" value="ECO:0007669"/>
    <property type="project" value="UniProtKB-KW"/>
</dbReference>
<reference evidence="7 8" key="1">
    <citation type="submission" date="2013-11" db="EMBL/GenBank/DDBJ databases">
        <title>Genome sequencing of Stegodyphus mimosarum.</title>
        <authorList>
            <person name="Bechsgaard J."/>
        </authorList>
    </citation>
    <scope>NUCLEOTIDE SEQUENCE [LARGE SCALE GENOMIC DNA]</scope>
</reference>
<keyword evidence="1" id="KW-0547">Nucleotide-binding</keyword>
<keyword evidence="4" id="KW-0067">ATP-binding</keyword>
<evidence type="ECO:0000256" key="5">
    <source>
        <dbReference type="SAM" id="MobiDB-lite"/>
    </source>
</evidence>
<dbReference type="Gene3D" id="3.40.50.10130">
    <property type="match status" value="1"/>
</dbReference>
<dbReference type="GO" id="GO:0004518">
    <property type="term" value="F:nuclease activity"/>
    <property type="evidence" value="ECO:0007669"/>
    <property type="project" value="InterPro"/>
</dbReference>
<dbReference type="PANTHER" id="PTHR14025">
    <property type="entry name" value="FANCONI ANEMIA GROUP M FANCM FAMILY MEMBER"/>
    <property type="match status" value="1"/>
</dbReference>
<evidence type="ECO:0000256" key="4">
    <source>
        <dbReference type="ARBA" id="ARBA00022840"/>
    </source>
</evidence>
<dbReference type="SUPFAM" id="SSF47781">
    <property type="entry name" value="RuvA domain 2-like"/>
    <property type="match status" value="1"/>
</dbReference>
<dbReference type="InterPro" id="IPR006166">
    <property type="entry name" value="ERCC4_domain"/>
</dbReference>
<evidence type="ECO:0000313" key="8">
    <source>
        <dbReference type="Proteomes" id="UP000054359"/>
    </source>
</evidence>
<keyword evidence="2" id="KW-0378">Hydrolase</keyword>
<dbReference type="GO" id="GO:0016787">
    <property type="term" value="F:hydrolase activity"/>
    <property type="evidence" value="ECO:0007669"/>
    <property type="project" value="UniProtKB-KW"/>
</dbReference>
<accession>A0A087THW0</accession>
<protein>
    <submittedName>
        <fullName evidence="7">Fanconi anemia group M protein</fullName>
    </submittedName>
</protein>
<dbReference type="EMBL" id="KK115301">
    <property type="protein sequence ID" value="KFM64699.1"/>
    <property type="molecule type" value="Genomic_DNA"/>
</dbReference>